<organism evidence="1">
    <name type="scientific">marine sediment metagenome</name>
    <dbReference type="NCBI Taxonomy" id="412755"/>
    <lineage>
        <taxon>unclassified sequences</taxon>
        <taxon>metagenomes</taxon>
        <taxon>ecological metagenomes</taxon>
    </lineage>
</organism>
<name>X1QIW3_9ZZZZ</name>
<accession>X1QIW3</accession>
<gene>
    <name evidence="1" type="ORF">S12H4_06247</name>
</gene>
<comment type="caution">
    <text evidence="1">The sequence shown here is derived from an EMBL/GenBank/DDBJ whole genome shotgun (WGS) entry which is preliminary data.</text>
</comment>
<dbReference type="AlphaFoldDB" id="X1QIW3"/>
<reference evidence="1" key="1">
    <citation type="journal article" date="2014" name="Front. Microbiol.">
        <title>High frequency of phylogenetically diverse reductive dehalogenase-homologous genes in deep subseafloor sedimentary metagenomes.</title>
        <authorList>
            <person name="Kawai M."/>
            <person name="Futagami T."/>
            <person name="Toyoda A."/>
            <person name="Takaki Y."/>
            <person name="Nishi S."/>
            <person name="Hori S."/>
            <person name="Arai W."/>
            <person name="Tsubouchi T."/>
            <person name="Morono Y."/>
            <person name="Uchiyama I."/>
            <person name="Ito T."/>
            <person name="Fujiyama A."/>
            <person name="Inagaki F."/>
            <person name="Takami H."/>
        </authorList>
    </citation>
    <scope>NUCLEOTIDE SEQUENCE</scope>
    <source>
        <strain evidence="1">Expedition CK06-06</strain>
    </source>
</reference>
<feature type="non-terminal residue" evidence="1">
    <location>
        <position position="31"/>
    </location>
</feature>
<evidence type="ECO:0000313" key="1">
    <source>
        <dbReference type="EMBL" id="GAI68412.1"/>
    </source>
</evidence>
<proteinExistence type="predicted"/>
<dbReference type="EMBL" id="BARW01002170">
    <property type="protein sequence ID" value="GAI68412.1"/>
    <property type="molecule type" value="Genomic_DNA"/>
</dbReference>
<protein>
    <submittedName>
        <fullName evidence="1">Uncharacterized protein</fullName>
    </submittedName>
</protein>
<sequence>MIANMNKIPNLYNEYFIKKNDERIELFKILS</sequence>